<evidence type="ECO:0000313" key="1">
    <source>
        <dbReference type="EMBL" id="RXK15110.1"/>
    </source>
</evidence>
<dbReference type="EMBL" id="NXID01000038">
    <property type="protein sequence ID" value="RXK15110.1"/>
    <property type="molecule type" value="Genomic_DNA"/>
</dbReference>
<dbReference type="KEGG" id="amyt:AMYT_1061"/>
<proteinExistence type="predicted"/>
<evidence type="ECO:0000313" key="2">
    <source>
        <dbReference type="Proteomes" id="UP000290092"/>
    </source>
</evidence>
<reference evidence="1 2" key="1">
    <citation type="submission" date="2017-09" db="EMBL/GenBank/DDBJ databases">
        <title>Genomics of the genus Arcobacter.</title>
        <authorList>
            <person name="Perez-Cataluna A."/>
            <person name="Figueras M.J."/>
            <person name="Salas-Masso N."/>
        </authorList>
    </citation>
    <scope>NUCLEOTIDE SEQUENCE [LARGE SCALE GENOMIC DNA]</scope>
    <source>
        <strain evidence="1 2">CECT 7386</strain>
    </source>
</reference>
<dbReference type="Proteomes" id="UP000290092">
    <property type="component" value="Unassembled WGS sequence"/>
</dbReference>
<dbReference type="AlphaFoldDB" id="A0AAX2AEP4"/>
<name>A0AAX2AEP4_9BACT</name>
<comment type="caution">
    <text evidence="1">The sequence shown here is derived from an EMBL/GenBank/DDBJ whole genome shotgun (WGS) entry which is preliminary data.</text>
</comment>
<accession>A0AAX2AEP4</accession>
<gene>
    <name evidence="1" type="ORF">CP985_10180</name>
</gene>
<protein>
    <submittedName>
        <fullName evidence="1">Uncharacterized protein</fullName>
    </submittedName>
</protein>
<keyword evidence="2" id="KW-1185">Reference proteome</keyword>
<sequence length="155" mass="18014">MNLERHFSKNNIIENLAKYDMYYQISIGKLINITKNNNASTQIEFQYALGSIYELLKDLQTLDNGEELFEDELRKQAAMDATQNFINENLQAVKESKIEIEPIINDINDGFFFNRTMIEICQSNHSKQLEKWGEIITDEVATAIMQSLIQLEENN</sequence>
<organism evidence="1 2">
    <name type="scientific">Malaciobacter mytili LMG 24559</name>
    <dbReference type="NCBI Taxonomy" id="1032238"/>
    <lineage>
        <taxon>Bacteria</taxon>
        <taxon>Pseudomonadati</taxon>
        <taxon>Campylobacterota</taxon>
        <taxon>Epsilonproteobacteria</taxon>
        <taxon>Campylobacterales</taxon>
        <taxon>Arcobacteraceae</taxon>
        <taxon>Malaciobacter</taxon>
    </lineage>
</organism>
<dbReference type="RefSeq" id="WP_114841513.1">
    <property type="nucleotide sequence ID" value="NZ_CP031219.1"/>
</dbReference>